<dbReference type="InterPro" id="IPR058130">
    <property type="entry name" value="PEA_transf_C"/>
</dbReference>
<dbReference type="Pfam" id="PF00884">
    <property type="entry name" value="Sulfatase"/>
    <property type="match status" value="1"/>
</dbReference>
<reference evidence="9 10" key="1">
    <citation type="journal article" date="2017" name="Genome Biol. Evol.">
        <title>Comparative Genomic Analysis Identifies a Campylobacter Clade Deficient in Selenium Metabolism.</title>
        <authorList>
            <person name="Miller W.G."/>
            <person name="Yee E."/>
            <person name="Lopes B.S."/>
            <person name="Chapman M.H."/>
            <person name="Huynh S."/>
            <person name="Bono J.L."/>
            <person name="Parker C.T."/>
            <person name="Strachan N.J.C."/>
            <person name="Forbes K.J."/>
        </authorList>
    </citation>
    <scope>NUCLEOTIDE SEQUENCE [LARGE SCALE GENOMIC DNA]</scope>
    <source>
        <strain evidence="9 10">RM9261</strain>
    </source>
</reference>
<evidence type="ECO:0000256" key="1">
    <source>
        <dbReference type="ARBA" id="ARBA00004651"/>
    </source>
</evidence>
<keyword evidence="10" id="KW-1185">Reference proteome</keyword>
<dbReference type="GeneID" id="93112597"/>
<dbReference type="InterPro" id="IPR017850">
    <property type="entry name" value="Alkaline_phosphatase_core_sf"/>
</dbReference>
<sequence length="785" mass="91322">MNRRIWYIAIINAMLLALLEPSIGGGIKHFIKIFYQTFGLVFCLFYLFSFLPVKLKNILELSFVFIYAIIGVVEIFLVMNFSNTLNPIFFDTFLSSEPNEAIEFMQSYFSFSVALAVFGFIGVSILFFYFPIKFSPKPLNPKIYFALFLIISIAIFSKGTRYLEPNKFILGGWFVTIKDGITEQNSYLNEFKELAKTLDTQMKKDYNLTIKSQIPKVVLIIGESTQRNYQSLYGFKLDTTPNLNVLKASGNLFEFIDTIAPESHTNPALAKLLTFSNYENSQSTKWYEHMNIIDLMKIAGYKTQWFSNQEAVSIWGNIPEVISSRADIREFTRVGTSLELKNDFDEKLLNLYQKHKVKADREFHIFHLMGTHMAYAHRFDKNNENVRYFDIDELKDARLDIYPNGDKISKKGLREKLDYINAIAYNDYVVSEIFKLYKDENAIIFYISDHADEVYDFREFKGHTSTMASRYMIEIPFIIYTSDKFKSSNPQVIEKIKNAQNKPLMSDDFIHGFMDILGITSEDFEPSRSIFSDEFNTNRVRIFSGKDYDKELKIDYPFASPSKIYLHRTNEPKKMVDFKNIYQNFEIDVHFIDGYFDVGHDGKKYSIGLNLKDMLQIAKNQNGGGYNADYARIWLDFKNLTKENEKSALKELDKICDEIKFDKSNLIIESSNYQSLKPFKQNGYYTSYYVPYYSKDDLSNNKDKIINEINQIIQSGNISALSFAYYLYDFIKEAKFKIDKNGKNIDIDLLTWNGGDDYNKNSNTKAFYDPQIKVILAGAKKKGYR</sequence>
<keyword evidence="2" id="KW-1003">Cell membrane</keyword>
<evidence type="ECO:0000256" key="3">
    <source>
        <dbReference type="ARBA" id="ARBA00022679"/>
    </source>
</evidence>
<dbReference type="RefSeq" id="WP_338433737.1">
    <property type="nucleotide sequence ID" value="NZ_CP144915.1"/>
</dbReference>
<dbReference type="InterPro" id="IPR000917">
    <property type="entry name" value="Sulfatase_N"/>
</dbReference>
<keyword evidence="5 7" id="KW-1133">Transmembrane helix</keyword>
<dbReference type="Proteomes" id="UP001318120">
    <property type="component" value="Chromosome"/>
</dbReference>
<evidence type="ECO:0000313" key="9">
    <source>
        <dbReference type="EMBL" id="WWC41900.1"/>
    </source>
</evidence>
<feature type="transmembrane region" description="Helical" evidence="7">
    <location>
        <begin position="143"/>
        <end position="160"/>
    </location>
</feature>
<dbReference type="SUPFAM" id="SSF53649">
    <property type="entry name" value="Alkaline phosphatase-like"/>
    <property type="match status" value="1"/>
</dbReference>
<accession>A0ABZ2E851</accession>
<evidence type="ECO:0000256" key="2">
    <source>
        <dbReference type="ARBA" id="ARBA00022475"/>
    </source>
</evidence>
<dbReference type="EMBL" id="CP144916">
    <property type="protein sequence ID" value="WWC41900.1"/>
    <property type="molecule type" value="Genomic_DNA"/>
</dbReference>
<dbReference type="GO" id="GO:0016740">
    <property type="term" value="F:transferase activity"/>
    <property type="evidence" value="ECO:0007669"/>
    <property type="project" value="UniProtKB-KW"/>
</dbReference>
<feature type="transmembrane region" description="Helical" evidence="7">
    <location>
        <begin position="33"/>
        <end position="51"/>
    </location>
</feature>
<evidence type="ECO:0000256" key="4">
    <source>
        <dbReference type="ARBA" id="ARBA00022692"/>
    </source>
</evidence>
<keyword evidence="4 7" id="KW-0812">Transmembrane</keyword>
<proteinExistence type="predicted"/>
<evidence type="ECO:0000256" key="7">
    <source>
        <dbReference type="SAM" id="Phobius"/>
    </source>
</evidence>
<feature type="transmembrane region" description="Helical" evidence="7">
    <location>
        <begin position="108"/>
        <end position="131"/>
    </location>
</feature>
<name>A0ABZ2E851_9BACT</name>
<feature type="transmembrane region" description="Helical" evidence="7">
    <location>
        <begin position="58"/>
        <end position="79"/>
    </location>
</feature>
<protein>
    <submittedName>
        <fullName evidence="9">Phosphoethanolamine transferase</fullName>
    </submittedName>
</protein>
<dbReference type="Gene3D" id="3.40.720.10">
    <property type="entry name" value="Alkaline Phosphatase, subunit A"/>
    <property type="match status" value="1"/>
</dbReference>
<evidence type="ECO:0000256" key="6">
    <source>
        <dbReference type="ARBA" id="ARBA00023136"/>
    </source>
</evidence>
<evidence type="ECO:0000259" key="8">
    <source>
        <dbReference type="Pfam" id="PF00884"/>
    </source>
</evidence>
<evidence type="ECO:0000313" key="10">
    <source>
        <dbReference type="Proteomes" id="UP001318120"/>
    </source>
</evidence>
<keyword evidence="3 9" id="KW-0808">Transferase</keyword>
<organism evidence="9 10">
    <name type="scientific">Campylobacter vicugnae</name>
    <dbReference type="NCBI Taxonomy" id="1660076"/>
    <lineage>
        <taxon>Bacteria</taxon>
        <taxon>Pseudomonadati</taxon>
        <taxon>Campylobacterota</taxon>
        <taxon>Epsilonproteobacteria</taxon>
        <taxon>Campylobacterales</taxon>
        <taxon>Campylobacteraceae</taxon>
        <taxon>Campylobacter</taxon>
    </lineage>
</organism>
<feature type="domain" description="Sulfatase N-terminal" evidence="8">
    <location>
        <begin position="215"/>
        <end position="519"/>
    </location>
</feature>
<feature type="transmembrane region" description="Helical" evidence="7">
    <location>
        <begin position="5"/>
        <end position="27"/>
    </location>
</feature>
<gene>
    <name evidence="9" type="ORF">CVIC9261_00765</name>
</gene>
<dbReference type="CDD" id="cd16017">
    <property type="entry name" value="LptA"/>
    <property type="match status" value="1"/>
</dbReference>
<keyword evidence="6 7" id="KW-0472">Membrane</keyword>
<dbReference type="InterPro" id="IPR040423">
    <property type="entry name" value="PEA_transferase"/>
</dbReference>
<evidence type="ECO:0000256" key="5">
    <source>
        <dbReference type="ARBA" id="ARBA00022989"/>
    </source>
</evidence>
<comment type="subcellular location">
    <subcellularLocation>
        <location evidence="1">Cell membrane</location>
        <topology evidence="1">Multi-pass membrane protein</topology>
    </subcellularLocation>
</comment>
<dbReference type="PANTHER" id="PTHR30443:SF2">
    <property type="entry name" value="PHOSPHOETHANOLAMINE TRANSFERASE EPTC"/>
    <property type="match status" value="1"/>
</dbReference>
<dbReference type="PANTHER" id="PTHR30443">
    <property type="entry name" value="INNER MEMBRANE PROTEIN"/>
    <property type="match status" value="1"/>
</dbReference>